<feature type="region of interest" description="Disordered" evidence="2">
    <location>
        <begin position="380"/>
        <end position="468"/>
    </location>
</feature>
<gene>
    <name evidence="3" type="ORF">R3P38DRAFT_3613112</name>
</gene>
<feature type="coiled-coil region" evidence="1">
    <location>
        <begin position="74"/>
        <end position="101"/>
    </location>
</feature>
<feature type="region of interest" description="Disordered" evidence="2">
    <location>
        <begin position="503"/>
        <end position="549"/>
    </location>
</feature>
<feature type="region of interest" description="Disordered" evidence="2">
    <location>
        <begin position="1"/>
        <end position="26"/>
    </location>
</feature>
<dbReference type="Proteomes" id="UP001362999">
    <property type="component" value="Unassembled WGS sequence"/>
</dbReference>
<comment type="caution">
    <text evidence="3">The sequence shown here is derived from an EMBL/GenBank/DDBJ whole genome shotgun (WGS) entry which is preliminary data.</text>
</comment>
<dbReference type="AlphaFoldDB" id="A0AAW0A4F3"/>
<evidence type="ECO:0000313" key="3">
    <source>
        <dbReference type="EMBL" id="KAK7000998.1"/>
    </source>
</evidence>
<feature type="compositionally biased region" description="Low complexity" evidence="2">
    <location>
        <begin position="515"/>
        <end position="531"/>
    </location>
</feature>
<protein>
    <submittedName>
        <fullName evidence="3">Uncharacterized protein</fullName>
    </submittedName>
</protein>
<evidence type="ECO:0000256" key="1">
    <source>
        <dbReference type="SAM" id="Coils"/>
    </source>
</evidence>
<evidence type="ECO:0000256" key="2">
    <source>
        <dbReference type="SAM" id="MobiDB-lite"/>
    </source>
</evidence>
<accession>A0AAW0A4F3</accession>
<feature type="compositionally biased region" description="Acidic residues" evidence="2">
    <location>
        <begin position="671"/>
        <end position="687"/>
    </location>
</feature>
<reference evidence="3 4" key="1">
    <citation type="journal article" date="2024" name="J Genomics">
        <title>Draft genome sequencing and assembly of Favolaschia claudopus CIRM-BRFM 2984 isolated from oak limbs.</title>
        <authorList>
            <person name="Navarro D."/>
            <person name="Drula E."/>
            <person name="Chaduli D."/>
            <person name="Cazenave R."/>
            <person name="Ahrendt S."/>
            <person name="Wang J."/>
            <person name="Lipzen A."/>
            <person name="Daum C."/>
            <person name="Barry K."/>
            <person name="Grigoriev I.V."/>
            <person name="Favel A."/>
            <person name="Rosso M.N."/>
            <person name="Martin F."/>
        </authorList>
    </citation>
    <scope>NUCLEOTIDE SEQUENCE [LARGE SCALE GENOMIC DNA]</scope>
    <source>
        <strain evidence="3 4">CIRM-BRFM 2984</strain>
    </source>
</reference>
<feature type="region of interest" description="Disordered" evidence="2">
    <location>
        <begin position="662"/>
        <end position="687"/>
    </location>
</feature>
<keyword evidence="1" id="KW-0175">Coiled coil</keyword>
<evidence type="ECO:0000313" key="4">
    <source>
        <dbReference type="Proteomes" id="UP001362999"/>
    </source>
</evidence>
<name>A0AAW0A4F3_9AGAR</name>
<organism evidence="3 4">
    <name type="scientific">Favolaschia claudopus</name>
    <dbReference type="NCBI Taxonomy" id="2862362"/>
    <lineage>
        <taxon>Eukaryota</taxon>
        <taxon>Fungi</taxon>
        <taxon>Dikarya</taxon>
        <taxon>Basidiomycota</taxon>
        <taxon>Agaricomycotina</taxon>
        <taxon>Agaricomycetes</taxon>
        <taxon>Agaricomycetidae</taxon>
        <taxon>Agaricales</taxon>
        <taxon>Marasmiineae</taxon>
        <taxon>Mycenaceae</taxon>
        <taxon>Favolaschia</taxon>
    </lineage>
</organism>
<sequence>MATQPGQSHVMPIVRPSATPNGMGSTLREPTKFQIIKILAETANGCLSELGYSPGLLEKVHYLEEEDKILRFQNEHLQSEVQRLLQEVVQLKDKGEVYQKEGVKLWDDNRKLLADTEHLRAELQIYQNSQAPDMAQIVSNSARWEAHCMALKRDLLIRDNEITQLKTKLARGQTAAMSVPTQLPQQVPGQNTRLNVIFASLGRFKGDAFLHHNSKPLPDNHIRNMLTRKHIHNHIRSHILRNPIPSNNRILNHSSFLSRNRIPNHNLSRNRILNHRRIFSRSRVYNQNLSRKHILRHNRILSPNSIHSYNHILNRLLTRPTFRSLQGLIRCPCRNATRPPLQIQTSLGQSGTAPPVAFAPPPGYGPAAADAMAAAAAKRPTDTSYYRPRSGASTTSAGPSAGGSTGHRTPGYASPAPPPTSTSPIPLNLQNFAPVMFHPQMASNPHPPRPRTDSSSSASAALRVSQAPMSAVASGSPVMVVHSQTSSQQIMPAMPQMVLPLPPSPVAGRGGATLSPAASTHSVSSAASTHPQPALQQMRPSKPPPVGPSTFIAPDGAMVAEKLTSEPEEMQVDDHVPPETQQQPAAQGMQTDVDADAIPSMSELLDVSSPAEAHEAVTPVDVSRTLSVAVAADTEADVRPSGSVDVDVPPVKEENQSPIVKMEVDESGAGGDDDEDDEEEEEGGNEIDYIELGPDGLRTVEDCIAAIFTPKNNYVCRFCESRYDTDLRNGIQSEPPIAMPSATVAERAAHCVEEHEFVWNIMRTNV</sequence>
<proteinExistence type="predicted"/>
<keyword evidence="4" id="KW-1185">Reference proteome</keyword>
<feature type="compositionally biased region" description="Low complexity" evidence="2">
    <location>
        <begin position="390"/>
        <end position="399"/>
    </location>
</feature>
<dbReference type="EMBL" id="JAWWNJ010000085">
    <property type="protein sequence ID" value="KAK7000998.1"/>
    <property type="molecule type" value="Genomic_DNA"/>
</dbReference>